<dbReference type="Pfam" id="PF03995">
    <property type="entry name" value="Inhibitor_I36"/>
    <property type="match status" value="1"/>
</dbReference>
<protein>
    <submittedName>
        <fullName evidence="1">Peptidase inhibitor family I36 protein</fullName>
    </submittedName>
</protein>
<evidence type="ECO:0000313" key="1">
    <source>
        <dbReference type="EMBL" id="MFC6887349.1"/>
    </source>
</evidence>
<keyword evidence="2" id="KW-1185">Reference proteome</keyword>
<gene>
    <name evidence="1" type="ORF">ACFQKB_46830</name>
</gene>
<comment type="caution">
    <text evidence="1">The sequence shown here is derived from an EMBL/GenBank/DDBJ whole genome shotgun (WGS) entry which is preliminary data.</text>
</comment>
<dbReference type="RefSeq" id="WP_160823637.1">
    <property type="nucleotide sequence ID" value="NZ_JBHSXS010000084.1"/>
</dbReference>
<organism evidence="1 2">
    <name type="scientific">Actinomadura yumaensis</name>
    <dbReference type="NCBI Taxonomy" id="111807"/>
    <lineage>
        <taxon>Bacteria</taxon>
        <taxon>Bacillati</taxon>
        <taxon>Actinomycetota</taxon>
        <taxon>Actinomycetes</taxon>
        <taxon>Streptosporangiales</taxon>
        <taxon>Thermomonosporaceae</taxon>
        <taxon>Actinomadura</taxon>
    </lineage>
</organism>
<evidence type="ECO:0000313" key="2">
    <source>
        <dbReference type="Proteomes" id="UP001596380"/>
    </source>
</evidence>
<reference evidence="2" key="1">
    <citation type="journal article" date="2019" name="Int. J. Syst. Evol. Microbiol.">
        <title>The Global Catalogue of Microorganisms (GCM) 10K type strain sequencing project: providing services to taxonomists for standard genome sequencing and annotation.</title>
        <authorList>
            <consortium name="The Broad Institute Genomics Platform"/>
            <consortium name="The Broad Institute Genome Sequencing Center for Infectious Disease"/>
            <person name="Wu L."/>
            <person name="Ma J."/>
        </authorList>
    </citation>
    <scope>NUCLEOTIDE SEQUENCE [LARGE SCALE GENOMIC DNA]</scope>
    <source>
        <strain evidence="2">JCM 3369</strain>
    </source>
</reference>
<dbReference type="Proteomes" id="UP001596380">
    <property type="component" value="Unassembled WGS sequence"/>
</dbReference>
<proteinExistence type="predicted"/>
<accession>A0ABW2D349</accession>
<dbReference type="EMBL" id="JBHSXS010000084">
    <property type="protein sequence ID" value="MFC6887349.1"/>
    <property type="molecule type" value="Genomic_DNA"/>
</dbReference>
<name>A0ABW2D349_9ACTN</name>
<sequence>MKNPFDRMPGAATVTIAAAALSLPASIILGPPPSVAGTAEAIPCLRLAALCAWNGTDGQGTLHLLFHTQTPLPAPVRSAKNQTDSTWCLYSKPSFQGRHHQISPSATVRDLGFGARSVRREPC</sequence>